<evidence type="ECO:0000256" key="1">
    <source>
        <dbReference type="ARBA" id="ARBA00023015"/>
    </source>
</evidence>
<keyword evidence="2" id="KW-0238">DNA-binding</keyword>
<dbReference type="InterPro" id="IPR028082">
    <property type="entry name" value="Peripla_BP_I"/>
</dbReference>
<dbReference type="PANTHER" id="PTHR30146">
    <property type="entry name" value="LACI-RELATED TRANSCRIPTIONAL REPRESSOR"/>
    <property type="match status" value="1"/>
</dbReference>
<dbReference type="CDD" id="cd20009">
    <property type="entry name" value="PBP1_RafR-like"/>
    <property type="match status" value="1"/>
</dbReference>
<feature type="domain" description="HTH lacI-type" evidence="5">
    <location>
        <begin position="17"/>
        <end position="71"/>
    </location>
</feature>
<feature type="region of interest" description="Disordered" evidence="4">
    <location>
        <begin position="329"/>
        <end position="356"/>
    </location>
</feature>
<evidence type="ECO:0000256" key="2">
    <source>
        <dbReference type="ARBA" id="ARBA00023125"/>
    </source>
</evidence>
<keyword evidence="1" id="KW-0805">Transcription regulation</keyword>
<dbReference type="SMART" id="SM00354">
    <property type="entry name" value="HTH_LACI"/>
    <property type="match status" value="1"/>
</dbReference>
<dbReference type="Gene3D" id="3.40.50.2300">
    <property type="match status" value="2"/>
</dbReference>
<reference evidence="6" key="1">
    <citation type="submission" date="2021-02" db="EMBL/GenBank/DDBJ databases">
        <title>Rhodobacter shimadae sp. nov., an aerobic anoxygenic phototrophic bacterium isolated from a hot spring.</title>
        <authorList>
            <person name="Muramatsu S."/>
            <person name="Haruta S."/>
            <person name="Hirose S."/>
            <person name="Hanada S."/>
        </authorList>
    </citation>
    <scope>NUCLEOTIDE SEQUENCE</scope>
    <source>
        <strain evidence="6">N10</strain>
    </source>
</reference>
<dbReference type="SUPFAM" id="SSF53822">
    <property type="entry name" value="Periplasmic binding protein-like I"/>
    <property type="match status" value="1"/>
</dbReference>
<dbReference type="AlphaFoldDB" id="A0A8G0ZUZ5"/>
<dbReference type="PROSITE" id="PS50932">
    <property type="entry name" value="HTH_LACI_2"/>
    <property type="match status" value="1"/>
</dbReference>
<dbReference type="GO" id="GO:0003700">
    <property type="term" value="F:DNA-binding transcription factor activity"/>
    <property type="evidence" value="ECO:0007669"/>
    <property type="project" value="TreeGrafter"/>
</dbReference>
<name>A0A8G0ZUZ5_9RHOB</name>
<dbReference type="InterPro" id="IPR000843">
    <property type="entry name" value="HTH_LacI"/>
</dbReference>
<sequence>MTGAAPILLAEDHHERPTLKTIAAETGLAVATVSRALKDAPDIGEETKRRVRETAERLGYRPNRAGVRLRTGKTNVIALVLSTEADMMNHTSRLIYSIANRLRGTAYHLVVMPFFPDQDPMEPIRYIVETESADGVILNQTRADDPRVRYMAERHFPFATHGRTEMGIDHPYFDFDNEAYGRVAVRALAARGRRRILMVAPPLSHNYAQHMVTGFRDEAARLGLSAEVVEDVTSDSGASLTEGALMRRLGRAPVPDGMVLGSTTAAMGAVSAIELSGLELGRDVDVVAKEAIQFLRRFRREMIVVPEDVGRAGDFLARAVVAAIERRAPDQSQELEVPAEVAAPEKDRGAAPREDV</sequence>
<accession>A0A8G0ZUZ5</accession>
<protein>
    <submittedName>
        <fullName evidence="6">Substrate-binding domain-containing protein</fullName>
    </submittedName>
</protein>
<proteinExistence type="predicted"/>
<organism evidence="6 7">
    <name type="scientific">Neotabrizicola shimadae</name>
    <dbReference type="NCBI Taxonomy" id="2807096"/>
    <lineage>
        <taxon>Bacteria</taxon>
        <taxon>Pseudomonadati</taxon>
        <taxon>Pseudomonadota</taxon>
        <taxon>Alphaproteobacteria</taxon>
        <taxon>Rhodobacterales</taxon>
        <taxon>Paracoccaceae</taxon>
        <taxon>Neotabrizicola</taxon>
    </lineage>
</organism>
<dbReference type="EMBL" id="CP069370">
    <property type="protein sequence ID" value="QYZ70623.1"/>
    <property type="molecule type" value="Genomic_DNA"/>
</dbReference>
<evidence type="ECO:0000313" key="6">
    <source>
        <dbReference type="EMBL" id="QYZ70623.1"/>
    </source>
</evidence>
<dbReference type="Pfam" id="PF00532">
    <property type="entry name" value="Peripla_BP_1"/>
    <property type="match status" value="1"/>
</dbReference>
<dbReference type="SUPFAM" id="SSF47413">
    <property type="entry name" value="lambda repressor-like DNA-binding domains"/>
    <property type="match status" value="1"/>
</dbReference>
<evidence type="ECO:0000256" key="4">
    <source>
        <dbReference type="SAM" id="MobiDB-lite"/>
    </source>
</evidence>
<dbReference type="Proteomes" id="UP000826300">
    <property type="component" value="Chromosome"/>
</dbReference>
<dbReference type="InterPro" id="IPR010982">
    <property type="entry name" value="Lambda_DNA-bd_dom_sf"/>
</dbReference>
<evidence type="ECO:0000256" key="3">
    <source>
        <dbReference type="ARBA" id="ARBA00023163"/>
    </source>
</evidence>
<dbReference type="Pfam" id="PF00356">
    <property type="entry name" value="LacI"/>
    <property type="match status" value="1"/>
</dbReference>
<evidence type="ECO:0000313" key="7">
    <source>
        <dbReference type="Proteomes" id="UP000826300"/>
    </source>
</evidence>
<keyword evidence="3" id="KW-0804">Transcription</keyword>
<keyword evidence="7" id="KW-1185">Reference proteome</keyword>
<dbReference type="CDD" id="cd01392">
    <property type="entry name" value="HTH_LacI"/>
    <property type="match status" value="1"/>
</dbReference>
<feature type="compositionally biased region" description="Basic and acidic residues" evidence="4">
    <location>
        <begin position="343"/>
        <end position="356"/>
    </location>
</feature>
<gene>
    <name evidence="6" type="ORF">JO391_03640</name>
</gene>
<dbReference type="KEGG" id="nsm:JO391_03640"/>
<dbReference type="PANTHER" id="PTHR30146:SF109">
    <property type="entry name" value="HTH-TYPE TRANSCRIPTIONAL REGULATOR GALS"/>
    <property type="match status" value="1"/>
</dbReference>
<dbReference type="GO" id="GO:0000976">
    <property type="term" value="F:transcription cis-regulatory region binding"/>
    <property type="evidence" value="ECO:0007669"/>
    <property type="project" value="TreeGrafter"/>
</dbReference>
<dbReference type="RefSeq" id="WP_220662841.1">
    <property type="nucleotide sequence ID" value="NZ_CP069370.1"/>
</dbReference>
<evidence type="ECO:0000259" key="5">
    <source>
        <dbReference type="PROSITE" id="PS50932"/>
    </source>
</evidence>
<dbReference type="InterPro" id="IPR001761">
    <property type="entry name" value="Peripla_BP/Lac1_sug-bd_dom"/>
</dbReference>
<dbReference type="Gene3D" id="1.10.260.40">
    <property type="entry name" value="lambda repressor-like DNA-binding domains"/>
    <property type="match status" value="1"/>
</dbReference>